<evidence type="ECO:0000313" key="2">
    <source>
        <dbReference type="EMBL" id="KAK4011999.1"/>
    </source>
</evidence>
<protein>
    <submittedName>
        <fullName evidence="2">Uncharacterized protein</fullName>
    </submittedName>
</protein>
<accession>A0ABQ9ZGE9</accession>
<proteinExistence type="predicted"/>
<gene>
    <name evidence="2" type="ORF">OUZ56_021101</name>
</gene>
<evidence type="ECO:0000313" key="3">
    <source>
        <dbReference type="Proteomes" id="UP001234178"/>
    </source>
</evidence>
<feature type="region of interest" description="Disordered" evidence="1">
    <location>
        <begin position="84"/>
        <end position="117"/>
    </location>
</feature>
<keyword evidence="3" id="KW-1185">Reference proteome</keyword>
<dbReference type="Proteomes" id="UP001234178">
    <property type="component" value="Unassembled WGS sequence"/>
</dbReference>
<sequence>MTSSSPPPLVPIYGYNHIHHTVVNPSMSNRQMESQVATSFDQQPYIVKKEFASNGVSDQEYDKHSFAQNEDSAKQLPVKYAEPEFNPLQRSNQEDDTTSDAEFSAGLLCHPFHPSQV</sequence>
<name>A0ABQ9ZGE9_9CRUS</name>
<dbReference type="EMBL" id="JAOYFB010000003">
    <property type="protein sequence ID" value="KAK4011999.1"/>
    <property type="molecule type" value="Genomic_DNA"/>
</dbReference>
<organism evidence="2 3">
    <name type="scientific">Daphnia magna</name>
    <dbReference type="NCBI Taxonomy" id="35525"/>
    <lineage>
        <taxon>Eukaryota</taxon>
        <taxon>Metazoa</taxon>
        <taxon>Ecdysozoa</taxon>
        <taxon>Arthropoda</taxon>
        <taxon>Crustacea</taxon>
        <taxon>Branchiopoda</taxon>
        <taxon>Diplostraca</taxon>
        <taxon>Cladocera</taxon>
        <taxon>Anomopoda</taxon>
        <taxon>Daphniidae</taxon>
        <taxon>Daphnia</taxon>
    </lineage>
</organism>
<comment type="caution">
    <text evidence="2">The sequence shown here is derived from an EMBL/GenBank/DDBJ whole genome shotgun (WGS) entry which is preliminary data.</text>
</comment>
<reference evidence="2 3" key="1">
    <citation type="journal article" date="2023" name="Nucleic Acids Res.">
        <title>The hologenome of Daphnia magna reveals possible DNA methylation and microbiome-mediated evolution of the host genome.</title>
        <authorList>
            <person name="Chaturvedi A."/>
            <person name="Li X."/>
            <person name="Dhandapani V."/>
            <person name="Marshall H."/>
            <person name="Kissane S."/>
            <person name="Cuenca-Cambronero M."/>
            <person name="Asole G."/>
            <person name="Calvet F."/>
            <person name="Ruiz-Romero M."/>
            <person name="Marangio P."/>
            <person name="Guigo R."/>
            <person name="Rago D."/>
            <person name="Mirbahai L."/>
            <person name="Eastwood N."/>
            <person name="Colbourne J.K."/>
            <person name="Zhou J."/>
            <person name="Mallon E."/>
            <person name="Orsini L."/>
        </authorList>
    </citation>
    <scope>NUCLEOTIDE SEQUENCE [LARGE SCALE GENOMIC DNA]</scope>
    <source>
        <strain evidence="2">LRV0_1</strain>
    </source>
</reference>
<evidence type="ECO:0000256" key="1">
    <source>
        <dbReference type="SAM" id="MobiDB-lite"/>
    </source>
</evidence>